<dbReference type="GO" id="GO:0016020">
    <property type="term" value="C:membrane"/>
    <property type="evidence" value="ECO:0007669"/>
    <property type="project" value="TreeGrafter"/>
</dbReference>
<evidence type="ECO:0000313" key="2">
    <source>
        <dbReference type="EMBL" id="KAJ4823115.1"/>
    </source>
</evidence>
<keyword evidence="1" id="KW-1133">Transmembrane helix</keyword>
<dbReference type="Pfam" id="PF06697">
    <property type="entry name" value="DUF1191"/>
    <property type="match status" value="1"/>
</dbReference>
<dbReference type="OrthoDB" id="768690at2759"/>
<reference evidence="2" key="1">
    <citation type="submission" date="2022-02" db="EMBL/GenBank/DDBJ databases">
        <authorList>
            <person name="Henning P.M."/>
            <person name="McCubbin A.G."/>
            <person name="Shore J.S."/>
        </authorList>
    </citation>
    <scope>NUCLEOTIDE SEQUENCE</scope>
    <source>
        <strain evidence="2">F60SS</strain>
        <tissue evidence="2">Leaves</tissue>
    </source>
</reference>
<keyword evidence="1" id="KW-0472">Membrane</keyword>
<organism evidence="2 3">
    <name type="scientific">Turnera subulata</name>
    <dbReference type="NCBI Taxonomy" id="218843"/>
    <lineage>
        <taxon>Eukaryota</taxon>
        <taxon>Viridiplantae</taxon>
        <taxon>Streptophyta</taxon>
        <taxon>Embryophyta</taxon>
        <taxon>Tracheophyta</taxon>
        <taxon>Spermatophyta</taxon>
        <taxon>Magnoliopsida</taxon>
        <taxon>eudicotyledons</taxon>
        <taxon>Gunneridae</taxon>
        <taxon>Pentapetalae</taxon>
        <taxon>rosids</taxon>
        <taxon>fabids</taxon>
        <taxon>Malpighiales</taxon>
        <taxon>Passifloraceae</taxon>
        <taxon>Turnera</taxon>
    </lineage>
</organism>
<proteinExistence type="predicted"/>
<dbReference type="Proteomes" id="UP001141552">
    <property type="component" value="Unassembled WGS sequence"/>
</dbReference>
<dbReference type="PANTHER" id="PTHR33512:SF7">
    <property type="entry name" value="LEGUME LECTIN DOMAIN-CONTAINING PROTEIN"/>
    <property type="match status" value="1"/>
</dbReference>
<feature type="transmembrane region" description="Helical" evidence="1">
    <location>
        <begin position="7"/>
        <end position="24"/>
    </location>
</feature>
<gene>
    <name evidence="2" type="ORF">Tsubulata_046602</name>
</gene>
<protein>
    <submittedName>
        <fullName evidence="2">Uncharacterized protein</fullName>
    </submittedName>
</protein>
<name>A0A9Q0F340_9ROSI</name>
<keyword evidence="1" id="KW-0812">Transmembrane</keyword>
<dbReference type="EMBL" id="JAKUCV010007518">
    <property type="protein sequence ID" value="KAJ4823115.1"/>
    <property type="molecule type" value="Genomic_DNA"/>
</dbReference>
<comment type="caution">
    <text evidence="2">The sequence shown here is derived from an EMBL/GenBank/DDBJ whole genome shotgun (WGS) entry which is preliminary data.</text>
</comment>
<dbReference type="InterPro" id="IPR010605">
    <property type="entry name" value="DUF1191"/>
</dbReference>
<evidence type="ECO:0000313" key="3">
    <source>
        <dbReference type="Proteomes" id="UP001141552"/>
    </source>
</evidence>
<sequence length="294" mass="32969">MECNRRWHIIYVLIFCTVIVSFFPKIQASKDYDPNSLDDLIHERAMEATAKQRTGVWSNVSLPSNFSGIEVSAIRLRSGSFWDRGTNYSSLYIPPGVVTFPYAKRLVMAYHNLGDWSTRYFELPGYKILSPVIGFSTFDASGAKALGNGSVRVSATGDPIQIRFPGIESKQKPDPICVKLDLNGLYQFRRRTKDNVCITQGNGHFTIAVKLREEEENRNAWRWWVVGVAGILGIILLCVILRTIYKMVRSKAIKDMEGASDNGVALETTYVTTSKMPSAPMVRTQPALEQGYAP</sequence>
<dbReference type="AlphaFoldDB" id="A0A9Q0F340"/>
<evidence type="ECO:0000256" key="1">
    <source>
        <dbReference type="SAM" id="Phobius"/>
    </source>
</evidence>
<feature type="transmembrane region" description="Helical" evidence="1">
    <location>
        <begin position="221"/>
        <end position="245"/>
    </location>
</feature>
<keyword evidence="3" id="KW-1185">Reference proteome</keyword>
<reference evidence="2" key="2">
    <citation type="journal article" date="2023" name="Plants (Basel)">
        <title>Annotation of the Turnera subulata (Passifloraceae) Draft Genome Reveals the S-Locus Evolved after the Divergence of Turneroideae from Passifloroideae in a Stepwise Manner.</title>
        <authorList>
            <person name="Henning P.M."/>
            <person name="Roalson E.H."/>
            <person name="Mir W."/>
            <person name="McCubbin A.G."/>
            <person name="Shore J.S."/>
        </authorList>
    </citation>
    <scope>NUCLEOTIDE SEQUENCE</scope>
    <source>
        <strain evidence="2">F60SS</strain>
    </source>
</reference>
<accession>A0A9Q0F340</accession>
<dbReference type="PANTHER" id="PTHR33512">
    <property type="entry name" value="PROTEIN, PUTATIVE (DUF1191)-RELATED"/>
    <property type="match status" value="1"/>
</dbReference>